<proteinExistence type="predicted"/>
<name>A0AAW0IS22_MYOGA</name>
<evidence type="ECO:0000313" key="3">
    <source>
        <dbReference type="Proteomes" id="UP001488838"/>
    </source>
</evidence>
<dbReference type="InterPro" id="IPR006993">
    <property type="entry name" value="Glut_rich_SH3-bd"/>
</dbReference>
<dbReference type="EMBL" id="JBBHLL010000097">
    <property type="protein sequence ID" value="KAK7817122.1"/>
    <property type="molecule type" value="Genomic_DNA"/>
</dbReference>
<protein>
    <submittedName>
        <fullName evidence="2">Uncharacterized protein</fullName>
    </submittedName>
</protein>
<evidence type="ECO:0000256" key="1">
    <source>
        <dbReference type="SAM" id="MobiDB-lite"/>
    </source>
</evidence>
<sequence length="102" mass="11597">MPSEKTEDRAEAEHGGERVSSMEFPTVGDWQEEGLHPADYDSFFESKESNTVFSFLGLKPRPASTEINVINVVIPFAFLDSCFPEFQQKEVYADFMLVCMYA</sequence>
<gene>
    <name evidence="2" type="ORF">U0070_001834</name>
</gene>
<reference evidence="2 3" key="1">
    <citation type="journal article" date="2023" name="bioRxiv">
        <title>Conserved and derived expression patterns and positive selection on dental genes reveal complex evolutionary context of ever-growing rodent molars.</title>
        <authorList>
            <person name="Calamari Z.T."/>
            <person name="Song A."/>
            <person name="Cohen E."/>
            <person name="Akter M."/>
            <person name="Roy R.D."/>
            <person name="Hallikas O."/>
            <person name="Christensen M.M."/>
            <person name="Li P."/>
            <person name="Marangoni P."/>
            <person name="Jernvall J."/>
            <person name="Klein O.D."/>
        </authorList>
    </citation>
    <scope>NUCLEOTIDE SEQUENCE [LARGE SCALE GENOMIC DNA]</scope>
    <source>
        <strain evidence="2">V071</strain>
    </source>
</reference>
<feature type="region of interest" description="Disordered" evidence="1">
    <location>
        <begin position="1"/>
        <end position="23"/>
    </location>
</feature>
<evidence type="ECO:0000313" key="2">
    <source>
        <dbReference type="EMBL" id="KAK7817122.1"/>
    </source>
</evidence>
<accession>A0AAW0IS22</accession>
<keyword evidence="3" id="KW-1185">Reference proteome</keyword>
<dbReference type="AlphaFoldDB" id="A0AAW0IS22"/>
<comment type="caution">
    <text evidence="2">The sequence shown here is derived from an EMBL/GenBank/DDBJ whole genome shotgun (WGS) entry which is preliminary data.</text>
</comment>
<feature type="compositionally biased region" description="Basic and acidic residues" evidence="1">
    <location>
        <begin position="1"/>
        <end position="17"/>
    </location>
</feature>
<dbReference type="Proteomes" id="UP001488838">
    <property type="component" value="Unassembled WGS sequence"/>
</dbReference>
<dbReference type="Pfam" id="PF04908">
    <property type="entry name" value="SH3BGR"/>
    <property type="match status" value="1"/>
</dbReference>
<organism evidence="2 3">
    <name type="scientific">Myodes glareolus</name>
    <name type="common">Bank vole</name>
    <name type="synonym">Clethrionomys glareolus</name>
    <dbReference type="NCBI Taxonomy" id="447135"/>
    <lineage>
        <taxon>Eukaryota</taxon>
        <taxon>Metazoa</taxon>
        <taxon>Chordata</taxon>
        <taxon>Craniata</taxon>
        <taxon>Vertebrata</taxon>
        <taxon>Euteleostomi</taxon>
        <taxon>Mammalia</taxon>
        <taxon>Eutheria</taxon>
        <taxon>Euarchontoglires</taxon>
        <taxon>Glires</taxon>
        <taxon>Rodentia</taxon>
        <taxon>Myomorpha</taxon>
        <taxon>Muroidea</taxon>
        <taxon>Cricetidae</taxon>
        <taxon>Arvicolinae</taxon>
        <taxon>Myodes</taxon>
    </lineage>
</organism>